<evidence type="ECO:0000313" key="10">
    <source>
        <dbReference type="Proteomes" id="UP000230802"/>
    </source>
</evidence>
<dbReference type="Pfam" id="PF13087">
    <property type="entry name" value="AAA_12"/>
    <property type="match status" value="1"/>
</dbReference>
<dbReference type="Gene3D" id="3.30.65.10">
    <property type="entry name" value="Bacterial Topoisomerase I, domain 1"/>
    <property type="match status" value="1"/>
</dbReference>
<sequence length="1526" mass="178058">MTTKENIKTEDKNGLAFIKEVAKYFMDFLETDFHKRKNPKRSIQFRSSNNLLVGLNLNKYPSFYNLAWKAINHAFDKNTLNTIQKGVYRTNIPKNLLDLVKLQTEKITSKQITKTIELIADEIEKSAALHLKEYDQALTSSLETTAKVVKTELVLPFVSNLEKPLENLNLGDENNIYLMEEELTAVFVALLENKISEILKLILAKEKVDIAKQLKEVFELQDIKSNIHSFFDGFQVGDLFAEVYEMERNRTILDKQEFYFYFCDITFNNAKFPIFYIPFGIEKQNDILTIEFDSQVYINKKALEYIAQEHNQEKGTKGNLKTISERIIYLARHQDNFRNVISEILSEITNFFELDKNIDLNNSENQIAKSFLVRASNTCYLALFDKSDEALVNDYEEILKLLTAGDNVLAEAFNKLIDDFIHKDPKKFDIEVQEEWNDQDVPSQLIFQSPIPLNGEQLQILSAIKRDDCKYIIVQGPPGTGKSHTITAVVFNLILKNQSILVLSDKKEALDVVEDKITETMNKVRVDDNFQNPVLRLGKIGNAYAKILSPISIKAIIANYLAVKKNYKSVEETIEKSENSLKEDLEAEILAYEEIDLKEIHELFDLESYYSDKGFPIDINEALDQTESAIELEEFRKIFLSLKDKLVIDKDEREKESYLFELLNFSINDFNDISNFQKYLWLLDFLSSSVAKIKEVYGNEIDKLLKFDNFDDSSLEKLSNFISDYEKERNWLFGYLFKKEKIEDLDKEFKKTFDLVVQIEPHKNLEEIKVVLGIYQFALDLKNKLDEKYQISFDYLRFIHQTIKDEVLLSVLNNLMQIGDDLKFLNTNLGKYPNTIKKLEIDLSSFKTFCANELVKISNLDFDRLIRFINLKQKVEKDFKNIPSLNYDSQKKNIENLLTVKMTHIMDGRLVEFWDKHQSTATALKKIIQSKLKFPQEEFLKLKDAFPCILAGIRDYAEYIPLEPEIFDLVIIDEASQVSIAQAFPALLRAKKVLILGDNKQFSNVKTAQARTEENKKYLGQLEDCFKKTISRDAVKIVKLERFNIKTSILDFFNFISNYNTQLLKHFRGYKEIISYSNKYFYQDSLQVMKIRGKAIDEVIKFSFVKHDGKKELAQNTNSIEAEFIISELKKLKEIDSNQSVGIITPHTNQQKLLVELISKTPEKDYFYDKLKLKIMTFDTCQGEERDIIFYSMVATEEDDHLWGVFIKDLNDVDIEEDGKIRAQRLNVGLSRAKETMHFILSKPLEKYNGSIGEALRHYSFILSEAKKERSVSEADEKSKMEPEVMNWFYQTDFWKKNKDNIEFIPQFELGKYLKQLDKTYNHPKYKVDFLLVYKDETHKEHKIIIEYDGFREHFKDIDEVNEFNYQDFFTDADVYRQKVLESYGYKFLRINKFNIGNDPISTLDERIGNLIKNGAGKNNIISHIHETIESLQNGEMKECPKCKEIREYKDFRDPDLITGYGRFCMHCKGYTLVEKPARDNIKDNVVISSDKTCPKCGSKMILRKGRYGKFYGCSKFPYCRGTRQV</sequence>
<keyword evidence="5" id="KW-0067">ATP-binding</keyword>
<evidence type="ECO:0000256" key="3">
    <source>
        <dbReference type="ARBA" id="ARBA00022801"/>
    </source>
</evidence>
<dbReference type="GO" id="GO:0043139">
    <property type="term" value="F:5'-3' DNA helicase activity"/>
    <property type="evidence" value="ECO:0007669"/>
    <property type="project" value="TreeGrafter"/>
</dbReference>
<dbReference type="InterPro" id="IPR013498">
    <property type="entry name" value="Topo_IA_Znf"/>
</dbReference>
<evidence type="ECO:0000256" key="4">
    <source>
        <dbReference type="ARBA" id="ARBA00022806"/>
    </source>
</evidence>
<feature type="domain" description="DNA2/NAM7 helicase helicase" evidence="7">
    <location>
        <begin position="915"/>
        <end position="1002"/>
    </location>
</feature>
<dbReference type="Pfam" id="PF13086">
    <property type="entry name" value="AAA_11"/>
    <property type="match status" value="2"/>
</dbReference>
<organism evidence="9 10">
    <name type="scientific">Candidatus Roizmanbacteria bacterium CG22_combo_CG10-13_8_21_14_all_33_16</name>
    <dbReference type="NCBI Taxonomy" id="1974859"/>
    <lineage>
        <taxon>Bacteria</taxon>
        <taxon>Candidatus Roizmaniibacteriota</taxon>
    </lineage>
</organism>
<evidence type="ECO:0000256" key="2">
    <source>
        <dbReference type="ARBA" id="ARBA00022741"/>
    </source>
</evidence>
<dbReference type="InterPro" id="IPR041677">
    <property type="entry name" value="DNA2/NAM7_AAA_11"/>
</dbReference>
<feature type="domain" description="DNA2/NAM7 helicase helicase" evidence="7">
    <location>
        <begin position="455"/>
        <end position="589"/>
    </location>
</feature>
<evidence type="ECO:0000256" key="1">
    <source>
        <dbReference type="ARBA" id="ARBA00007913"/>
    </source>
</evidence>
<dbReference type="PANTHER" id="PTHR43788">
    <property type="entry name" value="DNA2/NAM7 HELICASE FAMILY MEMBER"/>
    <property type="match status" value="1"/>
</dbReference>
<evidence type="ECO:0000313" key="9">
    <source>
        <dbReference type="EMBL" id="PIP64121.1"/>
    </source>
</evidence>
<dbReference type="SUPFAM" id="SSF57783">
    <property type="entry name" value="Zinc beta-ribbon"/>
    <property type="match status" value="1"/>
</dbReference>
<dbReference type="CDD" id="cd18808">
    <property type="entry name" value="SF1_C_Upf1"/>
    <property type="match status" value="1"/>
</dbReference>
<dbReference type="GO" id="GO:0005524">
    <property type="term" value="F:ATP binding"/>
    <property type="evidence" value="ECO:0007669"/>
    <property type="project" value="UniProtKB-KW"/>
</dbReference>
<dbReference type="SUPFAM" id="SSF52540">
    <property type="entry name" value="P-loop containing nucleoside triphosphate hydrolases"/>
    <property type="match status" value="1"/>
</dbReference>
<keyword evidence="3" id="KW-0378">Hydrolase</keyword>
<protein>
    <recommendedName>
        <fullName evidence="11">DNA helicase</fullName>
    </recommendedName>
</protein>
<proteinExistence type="inferred from homology"/>
<keyword evidence="4" id="KW-0347">Helicase</keyword>
<evidence type="ECO:0000256" key="5">
    <source>
        <dbReference type="ARBA" id="ARBA00022840"/>
    </source>
</evidence>
<evidence type="ECO:0000259" key="8">
    <source>
        <dbReference type="Pfam" id="PF13087"/>
    </source>
</evidence>
<dbReference type="Gene3D" id="3.40.50.300">
    <property type="entry name" value="P-loop containing nucleotide triphosphate hydrolases"/>
    <property type="match status" value="3"/>
</dbReference>
<evidence type="ECO:0000259" key="6">
    <source>
        <dbReference type="Pfam" id="PF01396"/>
    </source>
</evidence>
<dbReference type="InterPro" id="IPR047187">
    <property type="entry name" value="SF1_C_Upf1"/>
</dbReference>
<gene>
    <name evidence="9" type="ORF">COW96_04300</name>
</gene>
<dbReference type="GO" id="GO:0005694">
    <property type="term" value="C:chromosome"/>
    <property type="evidence" value="ECO:0007669"/>
    <property type="project" value="InterPro"/>
</dbReference>
<feature type="domain" description="DNA2/NAM7 helicase-like C-terminal" evidence="8">
    <location>
        <begin position="1060"/>
        <end position="1239"/>
    </location>
</feature>
<dbReference type="GO" id="GO:0003677">
    <property type="term" value="F:DNA binding"/>
    <property type="evidence" value="ECO:0007669"/>
    <property type="project" value="InterPro"/>
</dbReference>
<dbReference type="Pfam" id="PF01396">
    <property type="entry name" value="Zn_ribbon_Top1"/>
    <property type="match status" value="1"/>
</dbReference>
<comment type="caution">
    <text evidence="9">The sequence shown here is derived from an EMBL/GenBank/DDBJ whole genome shotgun (WGS) entry which is preliminary data.</text>
</comment>
<feature type="domain" description="DNA topoisomerase type IA zn finger" evidence="6">
    <location>
        <begin position="1492"/>
        <end position="1525"/>
    </location>
</feature>
<reference evidence="9 10" key="1">
    <citation type="submission" date="2017-09" db="EMBL/GenBank/DDBJ databases">
        <title>Depth-based differentiation of microbial function through sediment-hosted aquifers and enrichment of novel symbionts in the deep terrestrial subsurface.</title>
        <authorList>
            <person name="Probst A.J."/>
            <person name="Ladd B."/>
            <person name="Jarett J.K."/>
            <person name="Geller-Mcgrath D.E."/>
            <person name="Sieber C.M."/>
            <person name="Emerson J.B."/>
            <person name="Anantharaman K."/>
            <person name="Thomas B.C."/>
            <person name="Malmstrom R."/>
            <person name="Stieglmeier M."/>
            <person name="Klingl A."/>
            <person name="Woyke T."/>
            <person name="Ryan C.M."/>
            <person name="Banfield J.F."/>
        </authorList>
    </citation>
    <scope>NUCLEOTIDE SEQUENCE [LARGE SCALE GENOMIC DNA]</scope>
    <source>
        <strain evidence="9">CG22_combo_CG10-13_8_21_14_all_33_16</strain>
    </source>
</reference>
<dbReference type="GO" id="GO:0016787">
    <property type="term" value="F:hydrolase activity"/>
    <property type="evidence" value="ECO:0007669"/>
    <property type="project" value="UniProtKB-KW"/>
</dbReference>
<keyword evidence="2" id="KW-0547">Nucleotide-binding</keyword>
<dbReference type="Proteomes" id="UP000230802">
    <property type="component" value="Unassembled WGS sequence"/>
</dbReference>
<accession>A0A2H0C2U5</accession>
<evidence type="ECO:0008006" key="11">
    <source>
        <dbReference type="Google" id="ProtNLM"/>
    </source>
</evidence>
<dbReference type="GO" id="GO:0006265">
    <property type="term" value="P:DNA topological change"/>
    <property type="evidence" value="ECO:0007669"/>
    <property type="project" value="InterPro"/>
</dbReference>
<dbReference type="GO" id="GO:0003916">
    <property type="term" value="F:DNA topoisomerase activity"/>
    <property type="evidence" value="ECO:0007669"/>
    <property type="project" value="InterPro"/>
</dbReference>
<dbReference type="InterPro" id="IPR041679">
    <property type="entry name" value="DNA2/NAM7-like_C"/>
</dbReference>
<dbReference type="InterPro" id="IPR050534">
    <property type="entry name" value="Coronavir_polyprotein_1ab"/>
</dbReference>
<dbReference type="InterPro" id="IPR027417">
    <property type="entry name" value="P-loop_NTPase"/>
</dbReference>
<comment type="similarity">
    <text evidence="1">Belongs to the DNA2/NAM7 helicase family.</text>
</comment>
<dbReference type="PANTHER" id="PTHR43788:SF8">
    <property type="entry name" value="DNA-BINDING PROTEIN SMUBP-2"/>
    <property type="match status" value="1"/>
</dbReference>
<name>A0A2H0C2U5_9BACT</name>
<evidence type="ECO:0000259" key="7">
    <source>
        <dbReference type="Pfam" id="PF13086"/>
    </source>
</evidence>
<dbReference type="EMBL" id="PCTD01000189">
    <property type="protein sequence ID" value="PIP64121.1"/>
    <property type="molecule type" value="Genomic_DNA"/>
</dbReference>